<accession>A0A0L7QJD6</accession>
<feature type="non-terminal residue" evidence="1">
    <location>
        <position position="1"/>
    </location>
</feature>
<dbReference type="AlphaFoldDB" id="A0A0L7QJD6"/>
<comment type="caution">
    <text evidence="1">The sequence shown here is derived from an EMBL/GenBank/DDBJ whole genome shotgun (WGS) entry which is preliminary data.</text>
</comment>
<dbReference type="EMBL" id="LHQN01036853">
    <property type="protein sequence ID" value="KOC58757.1"/>
    <property type="molecule type" value="Genomic_DNA"/>
</dbReference>
<sequence>IDRLETLRNRIIAACEEIRNTPGISERLRQPLKRRYEECIVAEGNYYQRFL</sequence>
<organism evidence="1 2">
    <name type="scientific">Habropoda laboriosa</name>
    <dbReference type="NCBI Taxonomy" id="597456"/>
    <lineage>
        <taxon>Eukaryota</taxon>
        <taxon>Metazoa</taxon>
        <taxon>Ecdysozoa</taxon>
        <taxon>Arthropoda</taxon>
        <taxon>Hexapoda</taxon>
        <taxon>Insecta</taxon>
        <taxon>Pterygota</taxon>
        <taxon>Neoptera</taxon>
        <taxon>Endopterygota</taxon>
        <taxon>Hymenoptera</taxon>
        <taxon>Apocrita</taxon>
        <taxon>Aculeata</taxon>
        <taxon>Apoidea</taxon>
        <taxon>Anthophila</taxon>
        <taxon>Apidae</taxon>
        <taxon>Habropoda</taxon>
    </lineage>
</organism>
<gene>
    <name evidence="1" type="ORF">WH47_00004</name>
</gene>
<dbReference type="Proteomes" id="UP000053825">
    <property type="component" value="Unassembled WGS sequence"/>
</dbReference>
<reference evidence="2" key="1">
    <citation type="submission" date="2015-07" db="EMBL/GenBank/DDBJ databases">
        <title>The genome of Habropoda laboriosa.</title>
        <authorList>
            <person name="Pan H."/>
            <person name="Kapheim K."/>
        </authorList>
    </citation>
    <scope>NUCLEOTIDE SEQUENCE [LARGE SCALE GENOMIC DNA]</scope>
</reference>
<name>A0A0L7QJD6_9HYME</name>
<keyword evidence="2" id="KW-1185">Reference proteome</keyword>
<proteinExistence type="predicted"/>
<evidence type="ECO:0000313" key="1">
    <source>
        <dbReference type="EMBL" id="KOC58757.1"/>
    </source>
</evidence>
<evidence type="ECO:0000313" key="2">
    <source>
        <dbReference type="Proteomes" id="UP000053825"/>
    </source>
</evidence>
<protein>
    <submittedName>
        <fullName evidence="1">Uncharacterized protein</fullName>
    </submittedName>
</protein>